<feature type="compositionally biased region" description="Polar residues" evidence="1">
    <location>
        <begin position="144"/>
        <end position="160"/>
    </location>
</feature>
<protein>
    <submittedName>
        <fullName evidence="2">Uncharacterized protein</fullName>
    </submittedName>
</protein>
<proteinExistence type="predicted"/>
<evidence type="ECO:0000256" key="1">
    <source>
        <dbReference type="SAM" id="MobiDB-lite"/>
    </source>
</evidence>
<evidence type="ECO:0000313" key="4">
    <source>
        <dbReference type="Proteomes" id="UP000677228"/>
    </source>
</evidence>
<reference evidence="2" key="1">
    <citation type="submission" date="2021-02" db="EMBL/GenBank/DDBJ databases">
        <authorList>
            <person name="Nowell W R."/>
        </authorList>
    </citation>
    <scope>NUCLEOTIDE SEQUENCE</scope>
</reference>
<dbReference type="PROSITE" id="PS51257">
    <property type="entry name" value="PROKAR_LIPOPROTEIN"/>
    <property type="match status" value="1"/>
</dbReference>
<comment type="caution">
    <text evidence="2">The sequence shown here is derived from an EMBL/GenBank/DDBJ whole genome shotgun (WGS) entry which is preliminary data.</text>
</comment>
<dbReference type="Proteomes" id="UP000682733">
    <property type="component" value="Unassembled WGS sequence"/>
</dbReference>
<dbReference type="AlphaFoldDB" id="A0A8S2D4T9"/>
<accession>A0A8S2D4T9</accession>
<organism evidence="2 4">
    <name type="scientific">Didymodactylos carnosus</name>
    <dbReference type="NCBI Taxonomy" id="1234261"/>
    <lineage>
        <taxon>Eukaryota</taxon>
        <taxon>Metazoa</taxon>
        <taxon>Spiralia</taxon>
        <taxon>Gnathifera</taxon>
        <taxon>Rotifera</taxon>
        <taxon>Eurotatoria</taxon>
        <taxon>Bdelloidea</taxon>
        <taxon>Philodinida</taxon>
        <taxon>Philodinidae</taxon>
        <taxon>Didymodactylos</taxon>
    </lineage>
</organism>
<dbReference type="PANTHER" id="PTHR47018">
    <property type="entry name" value="CXC DOMAIN-CONTAINING PROTEIN-RELATED"/>
    <property type="match status" value="1"/>
</dbReference>
<gene>
    <name evidence="2" type="ORF">OVA965_LOCUS6573</name>
    <name evidence="3" type="ORF">TMI583_LOCUS6570</name>
</gene>
<feature type="region of interest" description="Disordered" evidence="1">
    <location>
        <begin position="144"/>
        <end position="164"/>
    </location>
</feature>
<sequence>MKGPKQLHMLSTLATLNTGSGCVSDAENKEVIRVCAICSKSRGTAAEKVASFKLIQTNEDVEDIQKIYCFRYGARVPTNLLGCYIHRTCHNELKLYFQRQQTGLENDKFIIKVVDNCDLNTTSLDGKGSLHYVNTLFIQCNAENSNRDNSQQPQPQSTFIDDSRRPRNRRFKLKNISSKDADNRTVRIHLQSLDNEIITQYFDHSITLSKVMCKSYECELLLHASSKQAIEEIMTTTKISIVDSKFQQQACLVCDESIYKSLKKFKEDHEPAFDSIFLMPGDWHASKNFMSITWTVRQGSGIEDSLTLIYGSATIKNLMNAHDYKKSLCALKMVFIFLLTSQLTAYIEENKNEESMLRHIIHEFETNFDIQDMRKEIRSNEILNKFQTWKSKKTIQNINFAYWNMILEQFLAPLFTHIIAIRTGNFEARLEAWQCFLKYYYAFNHYKYAKMGSNYLFEIQTCTPWLLSNLKHNVSATITGKPFTKLALDEAIECTINRGSKSKSGISGKMDDDRLHSYYRSSSLGAKMLRTVEELLSIEENGSEMNIENIFSRIQRDNSDLKIIINSIKINPFMINNNTSFMRLSTGIIVPDDVVKEILNAGTLGAEQSLEFITKRLIEKNMDYIFRHEFFDHPVALTDDSGGLYRPQEKYSVSDYIEELFPSHVRHTSLSTVSSGHMIFEGSELLKNTIPSIATTYEEYGRELIQVIIDLFSTNDRIDIVFNCDKSFDFQTSTAPYPTAHAIKAVIQPNFKIIKKTKSWQEFILCNEVVVSTCLKQIWCGLYNMIPPDKQLIVSGPNENSIVITKSGHTNCNELKSNHFQSSTRLILNASMKFGRSYSVTVIKSTNVDVLIICLSMYNTAEQIWLDMTPSSKNKNHIPQLFDVTSLHHDFFIRYMISNDILLTLHAISGTQFTSHVRGISKKTMFDKCLRTVENYENLTKFGSFPLPKEAFVEAEALLLACAKSCESSLDHARTKVAAYYLKKMGVSEMLLKLLPTSDSWHLHCKRAKLLIHIWRNALNPMLQTMPNLEDNGFSVHNGNLRVQWTTAPTWPDQIPGLRIALEMQ</sequence>
<evidence type="ECO:0000313" key="2">
    <source>
        <dbReference type="EMBL" id="CAF0839596.1"/>
    </source>
</evidence>
<name>A0A8S2D4T9_9BILA</name>
<dbReference type="PANTHER" id="PTHR47018:SF3">
    <property type="entry name" value="MYCBP-ASSOCIATED PROTEIN"/>
    <property type="match status" value="1"/>
</dbReference>
<dbReference type="EMBL" id="CAJOBA010001992">
    <property type="protein sequence ID" value="CAF3624516.1"/>
    <property type="molecule type" value="Genomic_DNA"/>
</dbReference>
<dbReference type="EMBL" id="CAJNOK010001992">
    <property type="protein sequence ID" value="CAF0839596.1"/>
    <property type="molecule type" value="Genomic_DNA"/>
</dbReference>
<dbReference type="Proteomes" id="UP000677228">
    <property type="component" value="Unassembled WGS sequence"/>
</dbReference>
<evidence type="ECO:0000313" key="3">
    <source>
        <dbReference type="EMBL" id="CAF3624516.1"/>
    </source>
</evidence>